<reference evidence="1 2" key="1">
    <citation type="submission" date="2018-05" db="EMBL/GenBank/DDBJ databases">
        <title>Acuticoccus sediminis sp. nov., isolated from deep-sea sediment of Indian Ocean.</title>
        <authorList>
            <person name="Liu X."/>
            <person name="Lai Q."/>
            <person name="Du Y."/>
            <person name="Sun F."/>
            <person name="Zhang X."/>
            <person name="Wang S."/>
            <person name="Shao Z."/>
        </authorList>
    </citation>
    <scope>NUCLEOTIDE SEQUENCE [LARGE SCALE GENOMIC DNA]</scope>
    <source>
        <strain evidence="1 2">PTG4-2</strain>
    </source>
</reference>
<dbReference type="AlphaFoldDB" id="A0A8B2NNV5"/>
<gene>
    <name evidence="1" type="ORF">DLJ53_19610</name>
</gene>
<comment type="caution">
    <text evidence="1">The sequence shown here is derived from an EMBL/GenBank/DDBJ whole genome shotgun (WGS) entry which is preliminary data.</text>
</comment>
<evidence type="ECO:0000313" key="1">
    <source>
        <dbReference type="EMBL" id="RAH99948.1"/>
    </source>
</evidence>
<evidence type="ECO:0000313" key="2">
    <source>
        <dbReference type="Proteomes" id="UP000249590"/>
    </source>
</evidence>
<accession>A0A8B2NNV5</accession>
<keyword evidence="2" id="KW-1185">Reference proteome</keyword>
<protein>
    <submittedName>
        <fullName evidence="1">Uncharacterized protein</fullName>
    </submittedName>
</protein>
<name>A0A8B2NNV5_9HYPH</name>
<dbReference type="Proteomes" id="UP000249590">
    <property type="component" value="Unassembled WGS sequence"/>
</dbReference>
<proteinExistence type="predicted"/>
<dbReference type="EMBL" id="QHHQ01000004">
    <property type="protein sequence ID" value="RAH99948.1"/>
    <property type="molecule type" value="Genomic_DNA"/>
</dbReference>
<sequence>MAVGALAGTASAAAAQTVDVIVMQSDADPNSLRRGIQVQRGMLNVWNGALNGPAIGSYLKQYGLDGLDVYDETAVIVDSGLGYDPNRERRQDAELLSLAFSFPGQSIDAVVLYTVYAKAVPHPYTKISLLRASMQYRVLNRDGRVLAGDNVQLDTEGIPLTGCATQIADIAPDDQCVRDAVTENLGRMASDAANRIAIQIASIIGQQYGSLHTSGGGAGGAPGANVAIDGGTTHGAVLSGPSSGGYGCDNLPVTYLLTFTGIDARQKNAIEEFMSSWSCYSNLELEDESLTRVTYRYKTKADRARIMRNIRLMFEAMGVFVDPRTLGEREIVVDAVTLRND</sequence>
<organism evidence="1 2">
    <name type="scientific">Acuticoccus sediminis</name>
    <dbReference type="NCBI Taxonomy" id="2184697"/>
    <lineage>
        <taxon>Bacteria</taxon>
        <taxon>Pseudomonadati</taxon>
        <taxon>Pseudomonadota</taxon>
        <taxon>Alphaproteobacteria</taxon>
        <taxon>Hyphomicrobiales</taxon>
        <taxon>Amorphaceae</taxon>
        <taxon>Acuticoccus</taxon>
    </lineage>
</organism>